<feature type="transmembrane region" description="Helical" evidence="8">
    <location>
        <begin position="154"/>
        <end position="173"/>
    </location>
</feature>
<dbReference type="Proteomes" id="UP000885690">
    <property type="component" value="Unassembled WGS sequence"/>
</dbReference>
<evidence type="ECO:0000256" key="7">
    <source>
        <dbReference type="ARBA" id="ARBA00023136"/>
    </source>
</evidence>
<feature type="transmembrane region" description="Helical" evidence="8">
    <location>
        <begin position="227"/>
        <end position="246"/>
    </location>
</feature>
<protein>
    <submittedName>
        <fullName evidence="9">Trk family potassium uptake protein</fullName>
    </submittedName>
</protein>
<feature type="transmembrane region" description="Helical" evidence="8">
    <location>
        <begin position="345"/>
        <end position="367"/>
    </location>
</feature>
<dbReference type="GO" id="GO:0030001">
    <property type="term" value="P:metal ion transport"/>
    <property type="evidence" value="ECO:0007669"/>
    <property type="project" value="UniProtKB-ARBA"/>
</dbReference>
<dbReference type="PANTHER" id="PTHR32024">
    <property type="entry name" value="TRK SYSTEM POTASSIUM UPTAKE PROTEIN TRKG-RELATED"/>
    <property type="match status" value="1"/>
</dbReference>
<proteinExistence type="predicted"/>
<dbReference type="GO" id="GO:0005886">
    <property type="term" value="C:plasma membrane"/>
    <property type="evidence" value="ECO:0007669"/>
    <property type="project" value="UniProtKB-SubCell"/>
</dbReference>
<keyword evidence="5 8" id="KW-1133">Transmembrane helix</keyword>
<evidence type="ECO:0000256" key="8">
    <source>
        <dbReference type="SAM" id="Phobius"/>
    </source>
</evidence>
<evidence type="ECO:0000256" key="1">
    <source>
        <dbReference type="ARBA" id="ARBA00004651"/>
    </source>
</evidence>
<comment type="subcellular location">
    <subcellularLocation>
        <location evidence="1">Cell membrane</location>
        <topology evidence="1">Multi-pass membrane protein</topology>
    </subcellularLocation>
</comment>
<gene>
    <name evidence="9" type="ORF">ENF32_00955</name>
</gene>
<evidence type="ECO:0000256" key="3">
    <source>
        <dbReference type="ARBA" id="ARBA00022475"/>
    </source>
</evidence>
<keyword evidence="6" id="KW-0406">Ion transport</keyword>
<evidence type="ECO:0000256" key="2">
    <source>
        <dbReference type="ARBA" id="ARBA00022448"/>
    </source>
</evidence>
<feature type="transmembrane region" description="Helical" evidence="8">
    <location>
        <begin position="120"/>
        <end position="142"/>
    </location>
</feature>
<dbReference type="GO" id="GO:0008324">
    <property type="term" value="F:monoatomic cation transmembrane transporter activity"/>
    <property type="evidence" value="ECO:0007669"/>
    <property type="project" value="InterPro"/>
</dbReference>
<dbReference type="AlphaFoldDB" id="A0A7C0U5Z1"/>
<evidence type="ECO:0000256" key="6">
    <source>
        <dbReference type="ARBA" id="ARBA00023065"/>
    </source>
</evidence>
<feature type="non-terminal residue" evidence="9">
    <location>
        <position position="373"/>
    </location>
</feature>
<organism evidence="9">
    <name type="scientific">Thermosulfidibacter takaii</name>
    <dbReference type="NCBI Taxonomy" id="412593"/>
    <lineage>
        <taxon>Bacteria</taxon>
        <taxon>Pseudomonadati</taxon>
        <taxon>Thermosulfidibacterota</taxon>
        <taxon>Thermosulfidibacteria</taxon>
        <taxon>Thermosulfidibacterales</taxon>
        <taxon>Thermosulfidibacteraceae</taxon>
    </lineage>
</organism>
<keyword evidence="3" id="KW-1003">Cell membrane</keyword>
<sequence length="373" mass="40703">MFKLDPAKIVVGSFVVVIVLGTLLLTLPLATVDGRGLSVVNALFTATSATCVTGLIVVDTGKTFTFFGQLVILTLIQVGGLGVMTLSTFFLTMVGRRLSLRGKMVVQDALNYYEMSSLLELVRCILIFTLVLEVIGTLLLAVPFCHREGLMRGLYSAFFHSISAFCNAGFSLYSTSLVSYRGSLVVNFTVMGLIVLGGLGFPVLLDIYYRCFRFKDRSQRLKFQTKLVLLVSLFLVAAGTVFIFSFEATNLLATLSWKEKFVASLFQAITPRTAGFNTLNIGALREVTLFFLMILMFIGASPGGTGGGIKTTTAAIVFFTIRSIIREEKEVNLLGKAVPSQVVSKAFAIFFLSMGLLILSILLLLIFEKNMPL</sequence>
<accession>A0A7C0U5Z1</accession>
<evidence type="ECO:0000256" key="4">
    <source>
        <dbReference type="ARBA" id="ARBA00022692"/>
    </source>
</evidence>
<dbReference type="InterPro" id="IPR003445">
    <property type="entry name" value="Cat_transpt"/>
</dbReference>
<feature type="transmembrane region" description="Helical" evidence="8">
    <location>
        <begin position="36"/>
        <end position="58"/>
    </location>
</feature>
<keyword evidence="7 8" id="KW-0472">Membrane</keyword>
<feature type="transmembrane region" description="Helical" evidence="8">
    <location>
        <begin position="185"/>
        <end position="207"/>
    </location>
</feature>
<evidence type="ECO:0000256" key="5">
    <source>
        <dbReference type="ARBA" id="ARBA00022989"/>
    </source>
</evidence>
<dbReference type="EMBL" id="DQWS01000038">
    <property type="protein sequence ID" value="HDD52621.1"/>
    <property type="molecule type" value="Genomic_DNA"/>
</dbReference>
<dbReference type="PANTHER" id="PTHR32024:SF1">
    <property type="entry name" value="KTR SYSTEM POTASSIUM UPTAKE PROTEIN B"/>
    <property type="match status" value="1"/>
</dbReference>
<feature type="transmembrane region" description="Helical" evidence="8">
    <location>
        <begin position="70"/>
        <end position="94"/>
    </location>
</feature>
<evidence type="ECO:0000313" key="9">
    <source>
        <dbReference type="EMBL" id="HDD52621.1"/>
    </source>
</evidence>
<feature type="transmembrane region" description="Helical" evidence="8">
    <location>
        <begin position="9"/>
        <end position="30"/>
    </location>
</feature>
<comment type="caution">
    <text evidence="9">The sequence shown here is derived from an EMBL/GenBank/DDBJ whole genome shotgun (WGS) entry which is preliminary data.</text>
</comment>
<reference evidence="9" key="1">
    <citation type="journal article" date="2020" name="mSystems">
        <title>Genome- and Community-Level Interaction Insights into Carbon Utilization and Element Cycling Functions of Hydrothermarchaeota in Hydrothermal Sediment.</title>
        <authorList>
            <person name="Zhou Z."/>
            <person name="Liu Y."/>
            <person name="Xu W."/>
            <person name="Pan J."/>
            <person name="Luo Z.H."/>
            <person name="Li M."/>
        </authorList>
    </citation>
    <scope>NUCLEOTIDE SEQUENCE [LARGE SCALE GENOMIC DNA]</scope>
    <source>
        <strain evidence="9">HyVt-115</strain>
    </source>
</reference>
<keyword evidence="4 8" id="KW-0812">Transmembrane</keyword>
<name>A0A7C0U5Z1_9BACT</name>
<feature type="transmembrane region" description="Helical" evidence="8">
    <location>
        <begin position="281"/>
        <end position="300"/>
    </location>
</feature>
<dbReference type="Pfam" id="PF02386">
    <property type="entry name" value="TrkH"/>
    <property type="match status" value="1"/>
</dbReference>
<keyword evidence="2" id="KW-0813">Transport</keyword>